<proteinExistence type="predicted"/>
<name>A0ABS4WR37_9MICO</name>
<evidence type="ECO:0000259" key="1">
    <source>
        <dbReference type="Pfam" id="PF07969"/>
    </source>
</evidence>
<dbReference type="PANTHER" id="PTHR22642">
    <property type="entry name" value="IMIDAZOLONEPROPIONASE"/>
    <property type="match status" value="1"/>
</dbReference>
<dbReference type="Gene3D" id="3.10.310.70">
    <property type="match status" value="1"/>
</dbReference>
<dbReference type="Gene3D" id="2.30.40.10">
    <property type="entry name" value="Urease, subunit C, domain 1"/>
    <property type="match status" value="1"/>
</dbReference>
<sequence length="498" mass="52112">MTGIDSLIGTITSVRIAGPGREFLIDDEPVDIFIDEGLISDIAPAGAIPPRGEVLEGNGAWVVPGLWDNHVHTVQWALATERVALGGAASAAEAAAIMSASAPLPDGRKVGSGFRDAMWPDAPTLDLLDNATGSIPTYLINADVHSTWLNSAALSLEGFTSSDGMLREQDAFEISRRLNAVDPERGDIAVRAAGERAASRGVTGLVDFDMAWNADAWPRRVAAGFASHRVEFAVYPFDLTRAIAAGLRTGELHEAPDAPEAGRGLVHVGPLKIISDGSLGTRTAACSHSYPGDPENFGILTVPPAELTELLTVATGAGLAVAVHAIGDRAVTGALDAFTVSGAVGTIEHAQLVRHADLARFGRLGVIASVQPQHALDDRDLVGKHWAGQTSIGYPLGALRDAGVELRFGSDAPVAPLDPWQAIAAAVTRTDDDRDPWHPEERLTREQSIQASVRTALRPGEIADIVLCGLDPLTASGVDLRGMPVLATLVAGRVTHGA</sequence>
<dbReference type="SUPFAM" id="SSF51556">
    <property type="entry name" value="Metallo-dependent hydrolases"/>
    <property type="match status" value="1"/>
</dbReference>
<dbReference type="InterPro" id="IPR011059">
    <property type="entry name" value="Metal-dep_hydrolase_composite"/>
</dbReference>
<dbReference type="InterPro" id="IPR013108">
    <property type="entry name" value="Amidohydro_3"/>
</dbReference>
<dbReference type="Proteomes" id="UP000703720">
    <property type="component" value="Unassembled WGS sequence"/>
</dbReference>
<comment type="caution">
    <text evidence="2">The sequence shown here is derived from an EMBL/GenBank/DDBJ whole genome shotgun (WGS) entry which is preliminary data.</text>
</comment>
<dbReference type="Gene3D" id="3.20.20.140">
    <property type="entry name" value="Metal-dependent hydrolases"/>
    <property type="match status" value="1"/>
</dbReference>
<evidence type="ECO:0000313" key="3">
    <source>
        <dbReference type="Proteomes" id="UP000703720"/>
    </source>
</evidence>
<protein>
    <submittedName>
        <fullName evidence="2">Amidohydrolase YtcJ</fullName>
    </submittedName>
</protein>
<feature type="domain" description="Amidohydrolase 3" evidence="1">
    <location>
        <begin position="58"/>
        <end position="495"/>
    </location>
</feature>
<dbReference type="RefSeq" id="WP_210097872.1">
    <property type="nucleotide sequence ID" value="NZ_BAAAIO010000001.1"/>
</dbReference>
<dbReference type="SUPFAM" id="SSF51338">
    <property type="entry name" value="Composite domain of metallo-dependent hydrolases"/>
    <property type="match status" value="1"/>
</dbReference>
<dbReference type="EMBL" id="JAGIOA010000001">
    <property type="protein sequence ID" value="MBP2378679.1"/>
    <property type="molecule type" value="Genomic_DNA"/>
</dbReference>
<gene>
    <name evidence="2" type="ORF">JOF42_002174</name>
</gene>
<dbReference type="PANTHER" id="PTHR22642:SF2">
    <property type="entry name" value="PROTEIN LONG AFTER FAR-RED 3"/>
    <property type="match status" value="1"/>
</dbReference>
<dbReference type="InterPro" id="IPR032466">
    <property type="entry name" value="Metal_Hydrolase"/>
</dbReference>
<dbReference type="Pfam" id="PF07969">
    <property type="entry name" value="Amidohydro_3"/>
    <property type="match status" value="1"/>
</dbReference>
<accession>A0ABS4WR37</accession>
<reference evidence="2 3" key="1">
    <citation type="submission" date="2021-03" db="EMBL/GenBank/DDBJ databases">
        <title>Sequencing the genomes of 1000 actinobacteria strains.</title>
        <authorList>
            <person name="Klenk H.-P."/>
        </authorList>
    </citation>
    <scope>NUCLEOTIDE SEQUENCE [LARGE SCALE GENOMIC DNA]</scope>
    <source>
        <strain evidence="2 3">DSM 13468</strain>
    </source>
</reference>
<organism evidence="2 3">
    <name type="scientific">Microbacterium phyllosphaerae</name>
    <dbReference type="NCBI Taxonomy" id="124798"/>
    <lineage>
        <taxon>Bacteria</taxon>
        <taxon>Bacillati</taxon>
        <taxon>Actinomycetota</taxon>
        <taxon>Actinomycetes</taxon>
        <taxon>Micrococcales</taxon>
        <taxon>Microbacteriaceae</taxon>
        <taxon>Microbacterium</taxon>
    </lineage>
</organism>
<keyword evidence="3" id="KW-1185">Reference proteome</keyword>
<evidence type="ECO:0000313" key="2">
    <source>
        <dbReference type="EMBL" id="MBP2378679.1"/>
    </source>
</evidence>